<dbReference type="InterPro" id="IPR036388">
    <property type="entry name" value="WH-like_DNA-bd_sf"/>
</dbReference>
<evidence type="ECO:0000256" key="1">
    <source>
        <dbReference type="ARBA" id="ARBA00004123"/>
    </source>
</evidence>
<evidence type="ECO:0000256" key="4">
    <source>
        <dbReference type="ARBA" id="ARBA00023242"/>
    </source>
</evidence>
<proteinExistence type="inferred from homology"/>
<dbReference type="GO" id="GO:0000709">
    <property type="term" value="P:meiotic joint molecule formation"/>
    <property type="evidence" value="ECO:0007669"/>
    <property type="project" value="TreeGrafter"/>
</dbReference>
<sequence length="254" mass="28306">MTARSASKKKARAGEDDCETPGKPSFGDSATEAVFAFLAEQNRPFSAQNVTDGLASRSGLKKTAVERALAELVAGSYVSCKEYGKSKVYLTLQSNIELPTPAEMEQLEAELARQTEQLDELQEACAALQAEHQRLNAAPRTEEAEARATEREQQLREAESTLTALRERARGYDDRQRRLIEEQHRTATKAWRERKRLVQDIVRQMADGMEKKPAAFTEELGLELDEEEEEEAAAPVERRPGQGNASKRVTGNRA</sequence>
<dbReference type="GO" id="GO:0010774">
    <property type="term" value="P:meiotic strand invasion involved in reciprocal meiotic recombination"/>
    <property type="evidence" value="ECO:0007669"/>
    <property type="project" value="TreeGrafter"/>
</dbReference>
<dbReference type="Gene3D" id="1.10.10.10">
    <property type="entry name" value="Winged helix-like DNA-binding domain superfamily/Winged helix DNA-binding domain"/>
    <property type="match status" value="1"/>
</dbReference>
<comment type="caution">
    <text evidence="8">The sequence shown here is derived from an EMBL/GenBank/DDBJ whole genome shotgun (WGS) entry which is preliminary data.</text>
</comment>
<feature type="compositionally biased region" description="Basic residues" evidence="6">
    <location>
        <begin position="1"/>
        <end position="11"/>
    </location>
</feature>
<dbReference type="PANTHER" id="PTHR15938">
    <property type="entry name" value="TBP-1 INTERACTING PROTEIN"/>
    <property type="match status" value="1"/>
</dbReference>
<dbReference type="PANTHER" id="PTHR15938:SF0">
    <property type="entry name" value="HOMOLOGOUS-PAIRING PROTEIN 2 HOMOLOG"/>
    <property type="match status" value="1"/>
</dbReference>
<feature type="domain" description="Homologous-pairing protein 2 winged helix" evidence="7">
    <location>
        <begin position="30"/>
        <end position="90"/>
    </location>
</feature>
<keyword evidence="4" id="KW-0539">Nucleus</keyword>
<feature type="compositionally biased region" description="Polar residues" evidence="6">
    <location>
        <begin position="243"/>
        <end position="254"/>
    </location>
</feature>
<dbReference type="Proteomes" id="UP001301350">
    <property type="component" value="Unassembled WGS sequence"/>
</dbReference>
<evidence type="ECO:0000256" key="5">
    <source>
        <dbReference type="ARBA" id="ARBA00023254"/>
    </source>
</evidence>
<dbReference type="EMBL" id="JANCYW010000005">
    <property type="protein sequence ID" value="KAK4535455.1"/>
    <property type="molecule type" value="Genomic_DNA"/>
</dbReference>
<protein>
    <recommendedName>
        <fullName evidence="7">Homologous-pairing protein 2 winged helix domain-containing protein</fullName>
    </recommendedName>
</protein>
<feature type="compositionally biased region" description="Basic and acidic residues" evidence="6">
    <location>
        <begin position="140"/>
        <end position="158"/>
    </location>
</feature>
<dbReference type="AlphaFoldDB" id="A0AAV9ITL9"/>
<dbReference type="InterPro" id="IPR010776">
    <property type="entry name" value="Hop2_WH_dom"/>
</dbReference>
<evidence type="ECO:0000259" key="7">
    <source>
        <dbReference type="Pfam" id="PF07106"/>
    </source>
</evidence>
<evidence type="ECO:0000313" key="8">
    <source>
        <dbReference type="EMBL" id="KAK4535455.1"/>
    </source>
</evidence>
<evidence type="ECO:0000256" key="2">
    <source>
        <dbReference type="ARBA" id="ARBA00007922"/>
    </source>
</evidence>
<comment type="subcellular location">
    <subcellularLocation>
        <location evidence="1">Nucleus</location>
    </subcellularLocation>
</comment>
<reference evidence="8 9" key="1">
    <citation type="submission" date="2022-07" db="EMBL/GenBank/DDBJ databases">
        <title>Genome-wide signatures of adaptation to extreme environments.</title>
        <authorList>
            <person name="Cho C.H."/>
            <person name="Yoon H.S."/>
        </authorList>
    </citation>
    <scope>NUCLEOTIDE SEQUENCE [LARGE SCALE GENOMIC DNA]</scope>
    <source>
        <strain evidence="8 9">DBV 063 E5</strain>
    </source>
</reference>
<feature type="region of interest" description="Disordered" evidence="6">
    <location>
        <begin position="1"/>
        <end position="26"/>
    </location>
</feature>
<dbReference type="GO" id="GO:0120231">
    <property type="term" value="C:DNA recombinase auxiliary factor complex"/>
    <property type="evidence" value="ECO:0007669"/>
    <property type="project" value="TreeGrafter"/>
</dbReference>
<evidence type="ECO:0000256" key="3">
    <source>
        <dbReference type="ARBA" id="ARBA00023172"/>
    </source>
</evidence>
<dbReference type="Pfam" id="PF07106">
    <property type="entry name" value="WHD_TBPIP"/>
    <property type="match status" value="1"/>
</dbReference>
<keyword evidence="9" id="KW-1185">Reference proteome</keyword>
<dbReference type="GO" id="GO:0120230">
    <property type="term" value="F:recombinase activator activity"/>
    <property type="evidence" value="ECO:0007669"/>
    <property type="project" value="TreeGrafter"/>
</dbReference>
<keyword evidence="5" id="KW-0469">Meiosis</keyword>
<feature type="region of interest" description="Disordered" evidence="6">
    <location>
        <begin position="135"/>
        <end position="158"/>
    </location>
</feature>
<evidence type="ECO:0000256" key="6">
    <source>
        <dbReference type="SAM" id="MobiDB-lite"/>
    </source>
</evidence>
<accession>A0AAV9ITL9</accession>
<dbReference type="GO" id="GO:0000794">
    <property type="term" value="C:condensed nuclear chromosome"/>
    <property type="evidence" value="ECO:0007669"/>
    <property type="project" value="TreeGrafter"/>
</dbReference>
<organism evidence="8 9">
    <name type="scientific">Cyanidium caldarium</name>
    <name type="common">Red alga</name>
    <dbReference type="NCBI Taxonomy" id="2771"/>
    <lineage>
        <taxon>Eukaryota</taxon>
        <taxon>Rhodophyta</taxon>
        <taxon>Bangiophyceae</taxon>
        <taxon>Cyanidiales</taxon>
        <taxon>Cyanidiaceae</taxon>
        <taxon>Cyanidium</taxon>
    </lineage>
</organism>
<dbReference type="GO" id="GO:0007129">
    <property type="term" value="P:homologous chromosome pairing at meiosis"/>
    <property type="evidence" value="ECO:0007669"/>
    <property type="project" value="TreeGrafter"/>
</dbReference>
<keyword evidence="3" id="KW-0233">DNA recombination</keyword>
<evidence type="ECO:0000313" key="9">
    <source>
        <dbReference type="Proteomes" id="UP001301350"/>
    </source>
</evidence>
<comment type="similarity">
    <text evidence="2">Belongs to the HOP2 family.</text>
</comment>
<name>A0AAV9ITL9_CYACA</name>
<feature type="region of interest" description="Disordered" evidence="6">
    <location>
        <begin position="224"/>
        <end position="254"/>
    </location>
</feature>
<dbReference type="GO" id="GO:0003690">
    <property type="term" value="F:double-stranded DNA binding"/>
    <property type="evidence" value="ECO:0007669"/>
    <property type="project" value="TreeGrafter"/>
</dbReference>
<gene>
    <name evidence="8" type="ORF">CDCA_CDCA05G1480</name>
</gene>